<dbReference type="GO" id="GO:0003677">
    <property type="term" value="F:DNA binding"/>
    <property type="evidence" value="ECO:0007669"/>
    <property type="project" value="UniProtKB-KW"/>
</dbReference>
<evidence type="ECO:0000259" key="4">
    <source>
        <dbReference type="Pfam" id="PF07282"/>
    </source>
</evidence>
<evidence type="ECO:0000256" key="2">
    <source>
        <dbReference type="ARBA" id="ARBA00023172"/>
    </source>
</evidence>
<dbReference type="PANTHER" id="PTHR36172:SF1">
    <property type="entry name" value="RESOLVASE-RELATED"/>
    <property type="match status" value="1"/>
</dbReference>
<gene>
    <name evidence="5" type="ORF">Edafosvirus1_111</name>
</gene>
<name>A0A3G4ZSA1_9VIRU</name>
<dbReference type="GO" id="GO:0006310">
    <property type="term" value="P:DNA recombination"/>
    <property type="evidence" value="ECO:0007669"/>
    <property type="project" value="UniProtKB-KW"/>
</dbReference>
<dbReference type="Pfam" id="PF07282">
    <property type="entry name" value="Cas12f1-like_TNB"/>
    <property type="match status" value="1"/>
</dbReference>
<dbReference type="InterPro" id="IPR010095">
    <property type="entry name" value="Cas12f1-like_TNB"/>
</dbReference>
<sequence>MKKKYNKFIFDRQLADQFWLPIDDNFYATLNIPTDSWFDLSKTNTNSPTVIQFNKNKQKDIFVTRTQKIKVFPTPYQKNILLDWITAYRYMYNATITYTRKHEINDDKERVKLYNFNKLRKIVNDIVKNNKQMYDWIKIIKIPQHTLDNAINDVCKAFKSALTNKQKGNIKDFKLRYKKESTVKQTILLEASCFQNNKFKVDALFYIRHLYGEPYKAYRENKNTFSASVMGDYIQTSESIKDVNTTSRLTYNKNTNEFMLFVPYEKSTENIENREKMISLDSGKRTFQTGYGMNEVLDIGHTCIKKLDEMVSEIKTIKETIKKISDDPTYKLKIKKTKKKKFKKTKKKKAEEKSPKKKRKVPIIKKYKKQLYQKQRKLTNRVDDLHFKTCNYLCNNYDIIVIGRMNVQSIVSKKNKTISQETKESLLALRQYEFRTRLESKCEERGVKYYDTDEADTTRTCGCCGGINNKVGGAEIYECRKCKMKIGRDYNGARNILLKIYETIKKDHKIEIIQ</sequence>
<keyword evidence="2" id="KW-0233">DNA recombination</keyword>
<reference evidence="5" key="1">
    <citation type="submission" date="2018-10" db="EMBL/GenBank/DDBJ databases">
        <title>Hidden diversity of soil giant viruses.</title>
        <authorList>
            <person name="Schulz F."/>
            <person name="Alteio L."/>
            <person name="Goudeau D."/>
            <person name="Ryan E.M."/>
            <person name="Malmstrom R.R."/>
            <person name="Blanchard J."/>
            <person name="Woyke T."/>
        </authorList>
    </citation>
    <scope>NUCLEOTIDE SEQUENCE</scope>
    <source>
        <strain evidence="5">EDV1</strain>
    </source>
</reference>
<dbReference type="InterPro" id="IPR051491">
    <property type="entry name" value="Recombinase/Transposase-rel"/>
</dbReference>
<organism evidence="5">
    <name type="scientific">Edafosvirus sp</name>
    <dbReference type="NCBI Taxonomy" id="2487765"/>
    <lineage>
        <taxon>Viruses</taxon>
        <taxon>Varidnaviria</taxon>
        <taxon>Bamfordvirae</taxon>
        <taxon>Nucleocytoviricota</taxon>
        <taxon>Megaviricetes</taxon>
        <taxon>Imitervirales</taxon>
        <taxon>Mimiviridae</taxon>
        <taxon>Klosneuvirinae</taxon>
    </lineage>
</organism>
<protein>
    <submittedName>
        <fullName evidence="5">Transposase</fullName>
    </submittedName>
</protein>
<proteinExistence type="predicted"/>
<evidence type="ECO:0000256" key="1">
    <source>
        <dbReference type="ARBA" id="ARBA00023125"/>
    </source>
</evidence>
<dbReference type="EMBL" id="MK072066">
    <property type="protein sequence ID" value="AYV77780.1"/>
    <property type="molecule type" value="Genomic_DNA"/>
</dbReference>
<feature type="compositionally biased region" description="Basic residues" evidence="3">
    <location>
        <begin position="338"/>
        <end position="348"/>
    </location>
</feature>
<feature type="domain" description="Cas12f1-like TNB" evidence="4">
    <location>
        <begin position="432"/>
        <end position="496"/>
    </location>
</feature>
<feature type="region of interest" description="Disordered" evidence="3">
    <location>
        <begin position="338"/>
        <end position="360"/>
    </location>
</feature>
<accession>A0A3G4ZSA1</accession>
<dbReference type="PANTHER" id="PTHR36172">
    <property type="match status" value="1"/>
</dbReference>
<evidence type="ECO:0000256" key="3">
    <source>
        <dbReference type="SAM" id="MobiDB-lite"/>
    </source>
</evidence>
<evidence type="ECO:0000313" key="5">
    <source>
        <dbReference type="EMBL" id="AYV77780.1"/>
    </source>
</evidence>
<keyword evidence="1" id="KW-0238">DNA-binding</keyword>